<keyword evidence="4 7" id="KW-0805">Transcription regulation</keyword>
<proteinExistence type="inferred from homology"/>
<evidence type="ECO:0000313" key="11">
    <source>
        <dbReference type="Proteomes" id="UP000051621"/>
    </source>
</evidence>
<dbReference type="Pfam" id="PF02863">
    <property type="entry name" value="Arg_repressor_C"/>
    <property type="match status" value="1"/>
</dbReference>
<dbReference type="InterPro" id="IPR020900">
    <property type="entry name" value="Arg_repress_DNA-bd"/>
</dbReference>
<dbReference type="GO" id="GO:1900079">
    <property type="term" value="P:regulation of arginine biosynthetic process"/>
    <property type="evidence" value="ECO:0007669"/>
    <property type="project" value="UniProtKB-UniRule"/>
</dbReference>
<dbReference type="Proteomes" id="UP000051621">
    <property type="component" value="Unassembled WGS sequence"/>
</dbReference>
<dbReference type="EMBL" id="AZEF01000006">
    <property type="protein sequence ID" value="KRL03176.1"/>
    <property type="molecule type" value="Genomic_DNA"/>
</dbReference>
<evidence type="ECO:0000259" key="9">
    <source>
        <dbReference type="Pfam" id="PF02863"/>
    </source>
</evidence>
<dbReference type="STRING" id="1423731.FC81_GL000178"/>
<dbReference type="InterPro" id="IPR036251">
    <property type="entry name" value="Arg_repress_C_sf"/>
</dbReference>
<dbReference type="GO" id="GO:0006526">
    <property type="term" value="P:L-arginine biosynthetic process"/>
    <property type="evidence" value="ECO:0007669"/>
    <property type="project" value="UniProtKB-UniPathway"/>
</dbReference>
<comment type="subcellular location">
    <subcellularLocation>
        <location evidence="1 7">Cytoplasm</location>
    </subcellularLocation>
</comment>
<dbReference type="PANTHER" id="PTHR34471:SF1">
    <property type="entry name" value="ARGININE REPRESSOR"/>
    <property type="match status" value="1"/>
</dbReference>
<dbReference type="Gene3D" id="1.10.10.10">
    <property type="entry name" value="Winged helix-like DNA-binding domain superfamily/Winged helix DNA-binding domain"/>
    <property type="match status" value="1"/>
</dbReference>
<keyword evidence="3 7" id="KW-0963">Cytoplasm</keyword>
<evidence type="ECO:0000259" key="8">
    <source>
        <dbReference type="Pfam" id="PF01316"/>
    </source>
</evidence>
<dbReference type="InterPro" id="IPR020899">
    <property type="entry name" value="Arg_repress_C"/>
</dbReference>
<evidence type="ECO:0000256" key="5">
    <source>
        <dbReference type="ARBA" id="ARBA00023125"/>
    </source>
</evidence>
<dbReference type="SUPFAM" id="SSF46785">
    <property type="entry name" value="Winged helix' DNA-binding domain"/>
    <property type="match status" value="1"/>
</dbReference>
<comment type="function">
    <text evidence="7">Regulates arginine biosynthesis genes.</text>
</comment>
<dbReference type="SUPFAM" id="SSF55252">
    <property type="entry name" value="C-terminal domain of arginine repressor"/>
    <property type="match status" value="1"/>
</dbReference>
<dbReference type="InterPro" id="IPR036390">
    <property type="entry name" value="WH_DNA-bd_sf"/>
</dbReference>
<dbReference type="Gene3D" id="3.30.1360.40">
    <property type="match status" value="1"/>
</dbReference>
<evidence type="ECO:0000313" key="10">
    <source>
        <dbReference type="EMBL" id="KRL03176.1"/>
    </source>
</evidence>
<comment type="pathway">
    <text evidence="7">Amino-acid biosynthesis; L-arginine biosynthesis [regulation].</text>
</comment>
<keyword evidence="6 7" id="KW-0804">Transcription</keyword>
<feature type="domain" description="Arginine repressor DNA-binding" evidence="8">
    <location>
        <begin position="1"/>
        <end position="67"/>
    </location>
</feature>
<dbReference type="UniPathway" id="UPA00068"/>
<dbReference type="PATRIC" id="fig|1423731.3.peg.183"/>
<dbReference type="GO" id="GO:0034618">
    <property type="term" value="F:arginine binding"/>
    <property type="evidence" value="ECO:0007669"/>
    <property type="project" value="InterPro"/>
</dbReference>
<evidence type="ECO:0000256" key="1">
    <source>
        <dbReference type="ARBA" id="ARBA00004496"/>
    </source>
</evidence>
<dbReference type="GO" id="GO:0051259">
    <property type="term" value="P:protein complex oligomerization"/>
    <property type="evidence" value="ECO:0007669"/>
    <property type="project" value="InterPro"/>
</dbReference>
<gene>
    <name evidence="7" type="primary">argR</name>
    <name evidence="10" type="ORF">FC81_GL000178</name>
</gene>
<protein>
    <recommendedName>
        <fullName evidence="7">Arginine repressor</fullName>
    </recommendedName>
</protein>
<evidence type="ECO:0000256" key="7">
    <source>
        <dbReference type="HAMAP-Rule" id="MF_00173"/>
    </source>
</evidence>
<dbReference type="PRINTS" id="PR01467">
    <property type="entry name" value="ARGREPRESSOR"/>
</dbReference>
<dbReference type="HAMAP" id="MF_00173">
    <property type="entry name" value="Arg_repressor"/>
    <property type="match status" value="1"/>
</dbReference>
<evidence type="ECO:0000256" key="6">
    <source>
        <dbReference type="ARBA" id="ARBA00023163"/>
    </source>
</evidence>
<comment type="caution">
    <text evidence="10">The sequence shown here is derived from an EMBL/GenBank/DDBJ whole genome shotgun (WGS) entry which is preliminary data.</text>
</comment>
<dbReference type="GO" id="GO:0003700">
    <property type="term" value="F:DNA-binding transcription factor activity"/>
    <property type="evidence" value="ECO:0007669"/>
    <property type="project" value="UniProtKB-UniRule"/>
</dbReference>
<organism evidence="10 11">
    <name type="scientific">Liquorilactobacillus capillatus DSM 19910</name>
    <dbReference type="NCBI Taxonomy" id="1423731"/>
    <lineage>
        <taxon>Bacteria</taxon>
        <taxon>Bacillati</taxon>
        <taxon>Bacillota</taxon>
        <taxon>Bacilli</taxon>
        <taxon>Lactobacillales</taxon>
        <taxon>Lactobacillaceae</taxon>
        <taxon>Liquorilactobacillus</taxon>
    </lineage>
</organism>
<keyword evidence="5 7" id="KW-0238">DNA-binding</keyword>
<keyword evidence="7" id="KW-0678">Repressor</keyword>
<dbReference type="GO" id="GO:0003677">
    <property type="term" value="F:DNA binding"/>
    <property type="evidence" value="ECO:0007669"/>
    <property type="project" value="UniProtKB-KW"/>
</dbReference>
<dbReference type="PANTHER" id="PTHR34471">
    <property type="entry name" value="ARGININE REPRESSOR"/>
    <property type="match status" value="1"/>
</dbReference>
<dbReference type="AlphaFoldDB" id="A0A0R1MHA7"/>
<keyword evidence="11" id="KW-1185">Reference proteome</keyword>
<dbReference type="InterPro" id="IPR001669">
    <property type="entry name" value="Arg_repress"/>
</dbReference>
<evidence type="ECO:0000256" key="2">
    <source>
        <dbReference type="ARBA" id="ARBA00008316"/>
    </source>
</evidence>
<accession>A0A0R1MHA7</accession>
<evidence type="ECO:0000256" key="4">
    <source>
        <dbReference type="ARBA" id="ARBA00023015"/>
    </source>
</evidence>
<reference evidence="10 11" key="1">
    <citation type="journal article" date="2015" name="Genome Announc.">
        <title>Expanding the biotechnology potential of lactobacilli through comparative genomics of 213 strains and associated genera.</title>
        <authorList>
            <person name="Sun Z."/>
            <person name="Harris H.M."/>
            <person name="McCann A."/>
            <person name="Guo C."/>
            <person name="Argimon S."/>
            <person name="Zhang W."/>
            <person name="Yang X."/>
            <person name="Jeffery I.B."/>
            <person name="Cooney J.C."/>
            <person name="Kagawa T.F."/>
            <person name="Liu W."/>
            <person name="Song Y."/>
            <person name="Salvetti E."/>
            <person name="Wrobel A."/>
            <person name="Rasinkangas P."/>
            <person name="Parkhill J."/>
            <person name="Rea M.C."/>
            <person name="O'Sullivan O."/>
            <person name="Ritari J."/>
            <person name="Douillard F.P."/>
            <person name="Paul Ross R."/>
            <person name="Yang R."/>
            <person name="Briner A.E."/>
            <person name="Felis G.E."/>
            <person name="de Vos W.M."/>
            <person name="Barrangou R."/>
            <person name="Klaenhammer T.R."/>
            <person name="Caufield P.W."/>
            <person name="Cui Y."/>
            <person name="Zhang H."/>
            <person name="O'Toole P.W."/>
        </authorList>
    </citation>
    <scope>NUCLEOTIDE SEQUENCE [LARGE SCALE GENOMIC DNA]</scope>
    <source>
        <strain evidence="10 11">DSM 19910</strain>
    </source>
</reference>
<feature type="domain" description="Arginine repressor C-terminal" evidence="9">
    <location>
        <begin position="81"/>
        <end position="146"/>
    </location>
</feature>
<sequence length="156" mass="17806">MKKEQRQAKIEQLITQNEIATQDELMQALASMGIRATQATISRDIREMRIIKEQDTNGRVHYVVFKGDHQSEEEKLFENIHEMVTDITQVEFINIIHTLPRNANVLTAIIDNLKLKEVAGTMAGYDTILIISKSSEDAKNISALFKKYIDKTITTD</sequence>
<comment type="similarity">
    <text evidence="2 7">Belongs to the ArgR family.</text>
</comment>
<dbReference type="GO" id="GO:0005737">
    <property type="term" value="C:cytoplasm"/>
    <property type="evidence" value="ECO:0007669"/>
    <property type="project" value="UniProtKB-SubCell"/>
</dbReference>
<dbReference type="RefSeq" id="WP_057742062.1">
    <property type="nucleotide sequence ID" value="NZ_AZEF01000006.1"/>
</dbReference>
<dbReference type="OrthoDB" id="9807089at2"/>
<keyword evidence="7" id="KW-0055">Arginine biosynthesis</keyword>
<dbReference type="InterPro" id="IPR036388">
    <property type="entry name" value="WH-like_DNA-bd_sf"/>
</dbReference>
<dbReference type="Pfam" id="PF01316">
    <property type="entry name" value="Arg_repressor"/>
    <property type="match status" value="1"/>
</dbReference>
<keyword evidence="7" id="KW-0028">Amino-acid biosynthesis</keyword>
<name>A0A0R1MHA7_9LACO</name>
<evidence type="ECO:0000256" key="3">
    <source>
        <dbReference type="ARBA" id="ARBA00022490"/>
    </source>
</evidence>